<gene>
    <name evidence="3" type="ORF">TrCOL_g5486</name>
</gene>
<comment type="caution">
    <text evidence="3">The sequence shown here is derived from an EMBL/GenBank/DDBJ whole genome shotgun (WGS) entry which is preliminary data.</text>
</comment>
<dbReference type="Proteomes" id="UP001165065">
    <property type="component" value="Unassembled WGS sequence"/>
</dbReference>
<dbReference type="GO" id="GO:0042578">
    <property type="term" value="F:phosphoric ester hydrolase activity"/>
    <property type="evidence" value="ECO:0007669"/>
    <property type="project" value="UniProtKB-ARBA"/>
</dbReference>
<dbReference type="PANTHER" id="PTHR31956:SF1">
    <property type="entry name" value="NON-SPECIFIC PHOSPHOLIPASE C1"/>
    <property type="match status" value="1"/>
</dbReference>
<keyword evidence="4" id="KW-1185">Reference proteome</keyword>
<organism evidence="3 4">
    <name type="scientific">Triparma columacea</name>
    <dbReference type="NCBI Taxonomy" id="722753"/>
    <lineage>
        <taxon>Eukaryota</taxon>
        <taxon>Sar</taxon>
        <taxon>Stramenopiles</taxon>
        <taxon>Ochrophyta</taxon>
        <taxon>Bolidophyceae</taxon>
        <taxon>Parmales</taxon>
        <taxon>Triparmaceae</taxon>
        <taxon>Triparma</taxon>
    </lineage>
</organism>
<name>A0A9W7GE60_9STRA</name>
<proteinExistence type="predicted"/>
<dbReference type="PANTHER" id="PTHR31956">
    <property type="entry name" value="NON-SPECIFIC PHOSPHOLIPASE C4-RELATED"/>
    <property type="match status" value="1"/>
</dbReference>
<keyword evidence="1" id="KW-0378">Hydrolase</keyword>
<dbReference type="InterPro" id="IPR017850">
    <property type="entry name" value="Alkaline_phosphatase_core_sf"/>
</dbReference>
<protein>
    <recommendedName>
        <fullName evidence="5">Phosphoesterase</fullName>
    </recommendedName>
</protein>
<evidence type="ECO:0000313" key="4">
    <source>
        <dbReference type="Proteomes" id="UP001165065"/>
    </source>
</evidence>
<reference evidence="4" key="1">
    <citation type="journal article" date="2023" name="Commun. Biol.">
        <title>Genome analysis of Parmales, the sister group of diatoms, reveals the evolutionary specialization of diatoms from phago-mixotrophs to photoautotrophs.</title>
        <authorList>
            <person name="Ban H."/>
            <person name="Sato S."/>
            <person name="Yoshikawa S."/>
            <person name="Yamada K."/>
            <person name="Nakamura Y."/>
            <person name="Ichinomiya M."/>
            <person name="Sato N."/>
            <person name="Blanc-Mathieu R."/>
            <person name="Endo H."/>
            <person name="Kuwata A."/>
            <person name="Ogata H."/>
        </authorList>
    </citation>
    <scope>NUCLEOTIDE SEQUENCE [LARGE SCALE GENOMIC DNA]</scope>
</reference>
<dbReference type="AlphaFoldDB" id="A0A9W7GE60"/>
<dbReference type="Pfam" id="PF04185">
    <property type="entry name" value="Phosphoesterase"/>
    <property type="match status" value="1"/>
</dbReference>
<evidence type="ECO:0000256" key="2">
    <source>
        <dbReference type="SAM" id="MobiDB-lite"/>
    </source>
</evidence>
<accession>A0A9W7GE60</accession>
<dbReference type="Gene3D" id="3.40.720.10">
    <property type="entry name" value="Alkaline Phosphatase, subunit A"/>
    <property type="match status" value="2"/>
</dbReference>
<evidence type="ECO:0008006" key="5">
    <source>
        <dbReference type="Google" id="ProtNLM"/>
    </source>
</evidence>
<evidence type="ECO:0000256" key="1">
    <source>
        <dbReference type="ARBA" id="ARBA00022801"/>
    </source>
</evidence>
<dbReference type="OrthoDB" id="5135119at2759"/>
<dbReference type="InterPro" id="IPR007312">
    <property type="entry name" value="Phosphoesterase"/>
</dbReference>
<dbReference type="GO" id="GO:0009395">
    <property type="term" value="P:phospholipid catabolic process"/>
    <property type="evidence" value="ECO:0007669"/>
    <property type="project" value="TreeGrafter"/>
</dbReference>
<evidence type="ECO:0000313" key="3">
    <source>
        <dbReference type="EMBL" id="GMI44159.1"/>
    </source>
</evidence>
<sequence>MFLAFLIQIPHTFGEKEKKTSKIEHVVVLMLENRAFDHMLGYLTNINPDVDGCTPETCTNPTDPEDPNSIDIPFTYNAVYQQADPCHSIECTTRQIFGTSDSTVPPTNRGFVLDYSAATGNSTYGAQIMDDFHPSHVPAIYNLSLEYAVYDGWYASVPGPTMVNRAYAASATSNGMGYNDPKREVVGLPQKTMFEQLLEMGLDYRVYFQQFPSVLQHKGLRGRGHLSKFRQLHRFFSDASSGSLPPFSWLEPGYFDGPGFSATDQHPDHDVSSGDDLIRRVYNAVRSSPSWPTTALVITYDEHGGFYDHRPPPQTAPSPDGIPSTDPPFEFDRLGVRVPTVIVSPLIPKGTVVHGSGGEDGSGEYEHSSIPATVVHKIFQPSEGREAPTYLTKRDEWAATFEDVFSLNVPREDCPKEAPKVEEHRKKFPGLLPPLDGKMMVSDLQEELVRLAADLEIEGKCGKDVSVLEGERTMKNEGEAVEWIMRRVEECLGMVLERQ</sequence>
<dbReference type="EMBL" id="BRYA01000208">
    <property type="protein sequence ID" value="GMI44159.1"/>
    <property type="molecule type" value="Genomic_DNA"/>
</dbReference>
<feature type="region of interest" description="Disordered" evidence="2">
    <location>
        <begin position="306"/>
        <end position="328"/>
    </location>
</feature>